<dbReference type="InterPro" id="IPR001610">
    <property type="entry name" value="PAC"/>
</dbReference>
<feature type="domain" description="Histidine kinase" evidence="10">
    <location>
        <begin position="512"/>
        <end position="735"/>
    </location>
</feature>
<dbReference type="Pfam" id="PF02518">
    <property type="entry name" value="HATPase_c"/>
    <property type="match status" value="1"/>
</dbReference>
<reference evidence="14 15" key="1">
    <citation type="submission" date="2018-09" db="EMBL/GenBank/DDBJ databases">
        <title>Discovery and Ecogenomic Context for Candidatus Cryosericales, a Global Caldiserica Order Active in Thawing Permafrost.</title>
        <authorList>
            <person name="Martinez M.A."/>
            <person name="Woodcroft B.J."/>
            <person name="Ignacio Espinoza J.C."/>
            <person name="Zayed A."/>
            <person name="Singleton C.M."/>
            <person name="Boyd J."/>
            <person name="Li Y.-F."/>
            <person name="Purvine S."/>
            <person name="Maughan H."/>
            <person name="Hodgkins S.B."/>
            <person name="Anderson D."/>
            <person name="Sederholm M."/>
            <person name="Temperton B."/>
            <person name="Saleska S.R."/>
            <person name="Tyson G.W."/>
            <person name="Rich V.I."/>
        </authorList>
    </citation>
    <scope>NUCLEOTIDE SEQUENCE [LARGE SCALE GENOMIC DNA]</scope>
    <source>
        <strain evidence="14 15">SMC5</strain>
    </source>
</reference>
<keyword evidence="6" id="KW-0418">Kinase</keyword>
<feature type="domain" description="PAS" evidence="12">
    <location>
        <begin position="252"/>
        <end position="295"/>
    </location>
</feature>
<evidence type="ECO:0000259" key="13">
    <source>
        <dbReference type="PROSITE" id="PS50113"/>
    </source>
</evidence>
<feature type="modified residue" description="4-aspartylphosphate" evidence="9">
    <location>
        <position position="807"/>
    </location>
</feature>
<keyword evidence="8" id="KW-0902">Two-component regulatory system</keyword>
<dbReference type="EC" id="2.7.13.3" evidence="2"/>
<keyword evidence="4" id="KW-0808">Transferase</keyword>
<dbReference type="PROSITE" id="PS50110">
    <property type="entry name" value="RESPONSE_REGULATORY"/>
    <property type="match status" value="1"/>
</dbReference>
<gene>
    <name evidence="14" type="ORF">SMC5_08180</name>
</gene>
<dbReference type="Gene3D" id="3.30.450.20">
    <property type="entry name" value="PAS domain"/>
    <property type="match status" value="4"/>
</dbReference>
<dbReference type="InterPro" id="IPR035965">
    <property type="entry name" value="PAS-like_dom_sf"/>
</dbReference>
<dbReference type="AlphaFoldDB" id="A0A398D4G8"/>
<dbReference type="PANTHER" id="PTHR43065:SF46">
    <property type="entry name" value="C4-DICARBOXYLATE TRANSPORT SENSOR PROTEIN DCTB"/>
    <property type="match status" value="1"/>
</dbReference>
<evidence type="ECO:0000256" key="3">
    <source>
        <dbReference type="ARBA" id="ARBA00022553"/>
    </source>
</evidence>
<name>A0A398D4G8_9BACT</name>
<evidence type="ECO:0000259" key="11">
    <source>
        <dbReference type="PROSITE" id="PS50110"/>
    </source>
</evidence>
<evidence type="ECO:0000313" key="15">
    <source>
        <dbReference type="Proteomes" id="UP000266489"/>
    </source>
</evidence>
<dbReference type="InterPro" id="IPR036890">
    <property type="entry name" value="HATPase_C_sf"/>
</dbReference>
<comment type="catalytic activity">
    <reaction evidence="1">
        <text>ATP + protein L-histidine = ADP + protein N-phospho-L-histidine.</text>
        <dbReference type="EC" id="2.7.13.3"/>
    </reaction>
</comment>
<feature type="domain" description="PAS" evidence="12">
    <location>
        <begin position="133"/>
        <end position="204"/>
    </location>
</feature>
<dbReference type="SMART" id="SM00448">
    <property type="entry name" value="REC"/>
    <property type="match status" value="1"/>
</dbReference>
<feature type="domain" description="Response regulatory" evidence="11">
    <location>
        <begin position="754"/>
        <end position="872"/>
    </location>
</feature>
<dbReference type="InterPro" id="IPR000014">
    <property type="entry name" value="PAS"/>
</dbReference>
<protein>
    <recommendedName>
        <fullName evidence="2">histidine kinase</fullName>
        <ecNumber evidence="2">2.7.13.3</ecNumber>
    </recommendedName>
</protein>
<keyword evidence="5" id="KW-0547">Nucleotide-binding</keyword>
<feature type="domain" description="PAS" evidence="12">
    <location>
        <begin position="374"/>
        <end position="445"/>
    </location>
</feature>
<dbReference type="PROSITE" id="PS50113">
    <property type="entry name" value="PAC"/>
    <property type="match status" value="2"/>
</dbReference>
<dbReference type="CDD" id="cd00156">
    <property type="entry name" value="REC"/>
    <property type="match status" value="1"/>
</dbReference>
<dbReference type="SUPFAM" id="SSF55785">
    <property type="entry name" value="PYP-like sensor domain (PAS domain)"/>
    <property type="match status" value="4"/>
</dbReference>
<dbReference type="NCBIfam" id="TIGR00229">
    <property type="entry name" value="sensory_box"/>
    <property type="match status" value="4"/>
</dbReference>
<dbReference type="InterPro" id="IPR005467">
    <property type="entry name" value="His_kinase_dom"/>
</dbReference>
<dbReference type="Proteomes" id="UP000266489">
    <property type="component" value="Unassembled WGS sequence"/>
</dbReference>
<evidence type="ECO:0000313" key="14">
    <source>
        <dbReference type="EMBL" id="RIE08339.1"/>
    </source>
</evidence>
<dbReference type="PROSITE" id="PS50112">
    <property type="entry name" value="PAS"/>
    <property type="match status" value="4"/>
</dbReference>
<dbReference type="GO" id="GO:0000155">
    <property type="term" value="F:phosphorelay sensor kinase activity"/>
    <property type="evidence" value="ECO:0007669"/>
    <property type="project" value="InterPro"/>
</dbReference>
<evidence type="ECO:0000259" key="12">
    <source>
        <dbReference type="PROSITE" id="PS50112"/>
    </source>
</evidence>
<dbReference type="SMART" id="SM00387">
    <property type="entry name" value="HATPase_c"/>
    <property type="match status" value="1"/>
</dbReference>
<evidence type="ECO:0000256" key="1">
    <source>
        <dbReference type="ARBA" id="ARBA00000085"/>
    </source>
</evidence>
<dbReference type="SMART" id="SM00086">
    <property type="entry name" value="PAC"/>
    <property type="match status" value="4"/>
</dbReference>
<keyword evidence="7" id="KW-0067">ATP-binding</keyword>
<dbReference type="Pfam" id="PF00072">
    <property type="entry name" value="Response_reg"/>
    <property type="match status" value="1"/>
</dbReference>
<dbReference type="InterPro" id="IPR003661">
    <property type="entry name" value="HisK_dim/P_dom"/>
</dbReference>
<dbReference type="Gene3D" id="1.10.287.130">
    <property type="match status" value="1"/>
</dbReference>
<dbReference type="InterPro" id="IPR036097">
    <property type="entry name" value="HisK_dim/P_sf"/>
</dbReference>
<evidence type="ECO:0000256" key="2">
    <source>
        <dbReference type="ARBA" id="ARBA00012438"/>
    </source>
</evidence>
<dbReference type="SUPFAM" id="SSF47384">
    <property type="entry name" value="Homodimeric domain of signal transducing histidine kinase"/>
    <property type="match status" value="1"/>
</dbReference>
<evidence type="ECO:0000256" key="9">
    <source>
        <dbReference type="PROSITE-ProRule" id="PRU00169"/>
    </source>
</evidence>
<dbReference type="InterPro" id="IPR004358">
    <property type="entry name" value="Sig_transdc_His_kin-like_C"/>
</dbReference>
<evidence type="ECO:0000256" key="7">
    <source>
        <dbReference type="ARBA" id="ARBA00022840"/>
    </source>
</evidence>
<feature type="domain" description="PAC" evidence="13">
    <location>
        <begin position="447"/>
        <end position="499"/>
    </location>
</feature>
<feature type="domain" description="PAS" evidence="12">
    <location>
        <begin position="16"/>
        <end position="57"/>
    </location>
</feature>
<dbReference type="PANTHER" id="PTHR43065">
    <property type="entry name" value="SENSOR HISTIDINE KINASE"/>
    <property type="match status" value="1"/>
</dbReference>
<sequence length="876" mass="95254">MATYRMGRVDMSTHETWELYRQALDASMDGMALLDAAGLYVYANAAHAAAYGFAHAEDLIGQSWRILYDDEQLHFIDEQVFPVLQSQGYWQGQAVGKRRDGSLFPQELSLAFLPDGGLVCVVRDISDRVLAEQAQLLYLLLSENTHDIILFIAPNGSIREANTAACTAYGYSHDQLLGMGIKDLRAPEARGTISAQFAQAVKGSIVFETTHMRKDGSAFPVEVSAHSADYNGEQVIISIIRDVTERQAREAEIAQLGRAVDESSDEIYVVDGDTLSFMQANKRAQQNLGYSLDELQQMKPVDVAPEMTAEHLAEALELVRAGIRSTAMLHTTAQRRDGTTYPVEARLSLAETGGRTAIVVIFTDISERLAAEAEHTLILNAMNQVSEGIVILDEDERLQYANQGVEHILGVPAASILGKTLAELPAGPGSEELHRRAAAAMLSGQPWTGMLTMTRSDGTPLTLRVTVRAIRQPEGQAGGYCVVIHDATEEVHQEEELRQSQKMEAIGLLAGGIAHDFNNLLTAIMGYTDLLMYSLPPGTPEAEAAATISQAAVKAADLTRRLLGFARKGKIGDVPVDLHTVIHEVHSLLERTIPRSIVITEELTAAQSSVMGDFTQLQQVLLNLGINARDAMPNGGTLSFRTRNVHLDASFCRLHPEIREGWYLLIDVEDTGCGIPAKNMPHMFEPFFTTKGVGKGTGMGLAMVYGIVRNHGGTIYVYSEEGQGAVFRMYLPFTQTAGAQPGDSQQELIPGHGRILVVDDEDVVRKVSADILRQLGYDVDECSSGDAAVALLATLPQERRPDLIVIDLNMPGMDGIQTLKALKNIDSGTRAVLSTGFGLDGRLPEATAAGFTGWVQKPFHPYELSVAVAQALNTQH</sequence>
<proteinExistence type="predicted"/>
<dbReference type="InterPro" id="IPR013656">
    <property type="entry name" value="PAS_4"/>
</dbReference>
<dbReference type="InterPro" id="IPR000700">
    <property type="entry name" value="PAS-assoc_C"/>
</dbReference>
<comment type="caution">
    <text evidence="14">The sequence shown here is derived from an EMBL/GenBank/DDBJ whole genome shotgun (WGS) entry which is preliminary data.</text>
</comment>
<dbReference type="GO" id="GO:0005524">
    <property type="term" value="F:ATP binding"/>
    <property type="evidence" value="ECO:0007669"/>
    <property type="project" value="UniProtKB-KW"/>
</dbReference>
<keyword evidence="3 9" id="KW-0597">Phosphoprotein</keyword>
<dbReference type="InterPro" id="IPR011006">
    <property type="entry name" value="CheY-like_superfamily"/>
</dbReference>
<evidence type="ECO:0000256" key="4">
    <source>
        <dbReference type="ARBA" id="ARBA00022679"/>
    </source>
</evidence>
<dbReference type="EMBL" id="QXIU01000203">
    <property type="protein sequence ID" value="RIE08339.1"/>
    <property type="molecule type" value="Genomic_DNA"/>
</dbReference>
<dbReference type="SUPFAM" id="SSF52172">
    <property type="entry name" value="CheY-like"/>
    <property type="match status" value="1"/>
</dbReference>
<dbReference type="Gene3D" id="3.30.565.10">
    <property type="entry name" value="Histidine kinase-like ATPase, C-terminal domain"/>
    <property type="match status" value="1"/>
</dbReference>
<evidence type="ECO:0000256" key="6">
    <source>
        <dbReference type="ARBA" id="ARBA00022777"/>
    </source>
</evidence>
<dbReference type="SMART" id="SM00388">
    <property type="entry name" value="HisKA"/>
    <property type="match status" value="1"/>
</dbReference>
<dbReference type="Pfam" id="PF13426">
    <property type="entry name" value="PAS_9"/>
    <property type="match status" value="2"/>
</dbReference>
<dbReference type="SUPFAM" id="SSF55874">
    <property type="entry name" value="ATPase domain of HSP90 chaperone/DNA topoisomerase II/histidine kinase"/>
    <property type="match status" value="1"/>
</dbReference>
<evidence type="ECO:0000256" key="8">
    <source>
        <dbReference type="ARBA" id="ARBA00023012"/>
    </source>
</evidence>
<dbReference type="Pfam" id="PF08448">
    <property type="entry name" value="PAS_4"/>
    <property type="match status" value="2"/>
</dbReference>
<dbReference type="Gene3D" id="3.40.50.2300">
    <property type="match status" value="1"/>
</dbReference>
<dbReference type="InterPro" id="IPR003594">
    <property type="entry name" value="HATPase_dom"/>
</dbReference>
<dbReference type="SMART" id="SM00091">
    <property type="entry name" value="PAS"/>
    <property type="match status" value="4"/>
</dbReference>
<dbReference type="InterPro" id="IPR001789">
    <property type="entry name" value="Sig_transdc_resp-reg_receiver"/>
</dbReference>
<feature type="domain" description="PAC" evidence="13">
    <location>
        <begin position="205"/>
        <end position="255"/>
    </location>
</feature>
<dbReference type="CDD" id="cd00082">
    <property type="entry name" value="HisKA"/>
    <property type="match status" value="1"/>
</dbReference>
<dbReference type="CDD" id="cd00130">
    <property type="entry name" value="PAS"/>
    <property type="match status" value="4"/>
</dbReference>
<accession>A0A398D4G8</accession>
<dbReference type="OrthoDB" id="9770473at2"/>
<organism evidence="14 15">
    <name type="scientific">Candidatus Cryosericum odellii</name>
    <dbReference type="NCBI Taxonomy" id="2290917"/>
    <lineage>
        <taxon>Bacteria</taxon>
        <taxon>Pseudomonadati</taxon>
        <taxon>Caldisericota/Cryosericota group</taxon>
        <taxon>Candidatus Cryosericota</taxon>
        <taxon>Candidatus Cryosericia</taxon>
        <taxon>Candidatus Cryosericales</taxon>
        <taxon>Candidatus Cryosericaceae</taxon>
        <taxon>Candidatus Cryosericum</taxon>
    </lineage>
</organism>
<evidence type="ECO:0000259" key="10">
    <source>
        <dbReference type="PROSITE" id="PS50109"/>
    </source>
</evidence>
<evidence type="ECO:0000256" key="5">
    <source>
        <dbReference type="ARBA" id="ARBA00022741"/>
    </source>
</evidence>
<dbReference type="PROSITE" id="PS50109">
    <property type="entry name" value="HIS_KIN"/>
    <property type="match status" value="1"/>
</dbReference>
<dbReference type="PRINTS" id="PR00344">
    <property type="entry name" value="BCTRLSENSOR"/>
</dbReference>